<organism evidence="1 2">
    <name type="scientific">Stenomitos frigidus AS-A4</name>
    <dbReference type="NCBI Taxonomy" id="2933935"/>
    <lineage>
        <taxon>Bacteria</taxon>
        <taxon>Bacillati</taxon>
        <taxon>Cyanobacteriota</taxon>
        <taxon>Cyanophyceae</taxon>
        <taxon>Leptolyngbyales</taxon>
        <taxon>Leptolyngbyaceae</taxon>
        <taxon>Stenomitos</taxon>
    </lineage>
</organism>
<keyword evidence="2" id="KW-1185">Reference proteome</keyword>
<dbReference type="InterPro" id="IPR027417">
    <property type="entry name" value="P-loop_NTPase"/>
</dbReference>
<reference evidence="1 2" key="1">
    <citation type="submission" date="2022-04" db="EMBL/GenBank/DDBJ databases">
        <title>Positive selection, recombination, and allopatry shape intraspecific diversity of widespread and dominant cyanobacteria.</title>
        <authorList>
            <person name="Wei J."/>
            <person name="Shu W."/>
            <person name="Hu C."/>
        </authorList>
    </citation>
    <scope>NUCLEOTIDE SEQUENCE [LARGE SCALE GENOMIC DNA]</scope>
    <source>
        <strain evidence="1 2">AS-A4</strain>
    </source>
</reference>
<dbReference type="EMBL" id="JAMPLM010000020">
    <property type="protein sequence ID" value="MEP1060604.1"/>
    <property type="molecule type" value="Genomic_DNA"/>
</dbReference>
<dbReference type="CDD" id="cd09740">
    <property type="entry name" value="Csx3_III-U"/>
    <property type="match status" value="1"/>
</dbReference>
<dbReference type="RefSeq" id="WP_190448600.1">
    <property type="nucleotide sequence ID" value="NZ_JAMPLM010000020.1"/>
</dbReference>
<accession>A0ABV0KMY2</accession>
<gene>
    <name evidence="1" type="primary">crn3</name>
    <name evidence="1" type="ORF">NDI38_19400</name>
</gene>
<dbReference type="SUPFAM" id="SSF52540">
    <property type="entry name" value="P-loop containing nucleoside triphosphate hydrolases"/>
    <property type="match status" value="1"/>
</dbReference>
<evidence type="ECO:0000313" key="1">
    <source>
        <dbReference type="EMBL" id="MEP1060604.1"/>
    </source>
</evidence>
<sequence>MEAVAEPAIHLQLSEQHMVQGLPYQWLTIAMTRRDRIIAPADLSNLALPPGIDTTGGVVLSGRAPIWLYSYLVQELHPTAWVACYDPRLGAIVVSTHSRLASIGQVLPVSLPGAAATSALCPALLVVGPPDSGKSVLSHALFQALLPDAPDVYLQRAQWDGEGNYILELGAVFADDDREALKATNRGQLTDRFFAYHAQAILQLRRQKSLVLVDVGGMVQPEKQPILEACSHYLIISSQPDAIAPWHEFCRDRGNLTPLAVLHSRLEPCETIHTREPHLELTCGPWRQEQPRTIPTALLETVQGLICFT</sequence>
<evidence type="ECO:0000313" key="2">
    <source>
        <dbReference type="Proteomes" id="UP001476950"/>
    </source>
</evidence>
<dbReference type="Pfam" id="PF09620">
    <property type="entry name" value="Cas_csx3"/>
    <property type="match status" value="1"/>
</dbReference>
<proteinExistence type="predicted"/>
<dbReference type="Proteomes" id="UP001476950">
    <property type="component" value="Unassembled WGS sequence"/>
</dbReference>
<comment type="caution">
    <text evidence="1">The sequence shown here is derived from an EMBL/GenBank/DDBJ whole genome shotgun (WGS) entry which is preliminary data.</text>
</comment>
<dbReference type="InterPro" id="IPR013409">
    <property type="entry name" value="CRISPR-assoc_prot_Crn3/Csx3"/>
</dbReference>
<dbReference type="NCBIfam" id="TIGR02579">
    <property type="entry name" value="cas_csx3"/>
    <property type="match status" value="1"/>
</dbReference>
<protein>
    <submittedName>
        <fullName evidence="1">CRISPR-associated ring nuclease Crn3/Csx3</fullName>
    </submittedName>
</protein>
<name>A0ABV0KMY2_9CYAN</name>